<evidence type="ECO:0000259" key="6">
    <source>
        <dbReference type="PROSITE" id="PS50977"/>
    </source>
</evidence>
<dbReference type="InterPro" id="IPR001647">
    <property type="entry name" value="HTH_TetR"/>
</dbReference>
<name>A0ABW2JQK8_9ACTN</name>
<dbReference type="PANTHER" id="PTHR30055:SF243">
    <property type="entry name" value="HTH-TYPE TRANSCRIPTIONAL REGULATOR RV1816"/>
    <property type="match status" value="1"/>
</dbReference>
<keyword evidence="2 4" id="KW-0238">DNA-binding</keyword>
<dbReference type="InterPro" id="IPR009057">
    <property type="entry name" value="Homeodomain-like_sf"/>
</dbReference>
<evidence type="ECO:0000313" key="7">
    <source>
        <dbReference type="EMBL" id="MFC7307865.1"/>
    </source>
</evidence>
<dbReference type="InterPro" id="IPR050109">
    <property type="entry name" value="HTH-type_TetR-like_transc_reg"/>
</dbReference>
<dbReference type="Pfam" id="PF00440">
    <property type="entry name" value="TetR_N"/>
    <property type="match status" value="1"/>
</dbReference>
<dbReference type="PROSITE" id="PS50977">
    <property type="entry name" value="HTH_TETR_2"/>
    <property type="match status" value="1"/>
</dbReference>
<evidence type="ECO:0000313" key="8">
    <source>
        <dbReference type="Proteomes" id="UP001596523"/>
    </source>
</evidence>
<sequence length="250" mass="26301">MSTHGKSASESDREPGKARGARARARIEITAAIKDEARRQLAADGAAKLSLRAVARELGMVSSALYRYFPSRDELLTALIIDAYDSLGEAAEAADAAHAKAGAAPEVRWVAVCGAVREWAVARPHEYGLIYGSPVPGYTAPQATVGPASRVGLLLISIARDAHRGAGLGVAPLSEDVRPEADRLAADVAPDLPPAAAVALAAAWAQLFGLVSFEVFGQFNRVVEDREAFFVHAVTELARGVGLLSRDRPA</sequence>
<keyword evidence="8" id="KW-1185">Reference proteome</keyword>
<dbReference type="SUPFAM" id="SSF48498">
    <property type="entry name" value="Tetracyclin repressor-like, C-terminal domain"/>
    <property type="match status" value="1"/>
</dbReference>
<dbReference type="EMBL" id="JBHTCF010000013">
    <property type="protein sequence ID" value="MFC7307865.1"/>
    <property type="molecule type" value="Genomic_DNA"/>
</dbReference>
<dbReference type="RefSeq" id="WP_381835323.1">
    <property type="nucleotide sequence ID" value="NZ_JBHTCF010000013.1"/>
</dbReference>
<dbReference type="Pfam" id="PF13305">
    <property type="entry name" value="TetR_C_33"/>
    <property type="match status" value="1"/>
</dbReference>
<proteinExistence type="predicted"/>
<organism evidence="7 8">
    <name type="scientific">Streptomyces monticola</name>
    <dbReference type="NCBI Taxonomy" id="2666263"/>
    <lineage>
        <taxon>Bacteria</taxon>
        <taxon>Bacillati</taxon>
        <taxon>Actinomycetota</taxon>
        <taxon>Actinomycetes</taxon>
        <taxon>Kitasatosporales</taxon>
        <taxon>Streptomycetaceae</taxon>
        <taxon>Streptomyces</taxon>
    </lineage>
</organism>
<keyword evidence="3" id="KW-0804">Transcription</keyword>
<feature type="compositionally biased region" description="Basic and acidic residues" evidence="5">
    <location>
        <begin position="7"/>
        <end position="17"/>
    </location>
</feature>
<evidence type="ECO:0000256" key="1">
    <source>
        <dbReference type="ARBA" id="ARBA00023015"/>
    </source>
</evidence>
<feature type="DNA-binding region" description="H-T-H motif" evidence="4">
    <location>
        <begin position="50"/>
        <end position="69"/>
    </location>
</feature>
<feature type="domain" description="HTH tetR-type" evidence="6">
    <location>
        <begin position="27"/>
        <end position="87"/>
    </location>
</feature>
<keyword evidence="1" id="KW-0805">Transcription regulation</keyword>
<reference evidence="8" key="1">
    <citation type="journal article" date="2019" name="Int. J. Syst. Evol. Microbiol.">
        <title>The Global Catalogue of Microorganisms (GCM) 10K type strain sequencing project: providing services to taxonomists for standard genome sequencing and annotation.</title>
        <authorList>
            <consortium name="The Broad Institute Genomics Platform"/>
            <consortium name="The Broad Institute Genome Sequencing Center for Infectious Disease"/>
            <person name="Wu L."/>
            <person name="Ma J."/>
        </authorList>
    </citation>
    <scope>NUCLEOTIDE SEQUENCE [LARGE SCALE GENOMIC DNA]</scope>
    <source>
        <strain evidence="8">SYNS20</strain>
    </source>
</reference>
<gene>
    <name evidence="7" type="ORF">ACFQVC_27020</name>
</gene>
<dbReference type="Gene3D" id="1.10.357.10">
    <property type="entry name" value="Tetracycline Repressor, domain 2"/>
    <property type="match status" value="1"/>
</dbReference>
<comment type="caution">
    <text evidence="7">The sequence shown here is derived from an EMBL/GenBank/DDBJ whole genome shotgun (WGS) entry which is preliminary data.</text>
</comment>
<evidence type="ECO:0000256" key="3">
    <source>
        <dbReference type="ARBA" id="ARBA00023163"/>
    </source>
</evidence>
<feature type="region of interest" description="Disordered" evidence="5">
    <location>
        <begin position="1"/>
        <end position="22"/>
    </location>
</feature>
<dbReference type="Proteomes" id="UP001596523">
    <property type="component" value="Unassembled WGS sequence"/>
</dbReference>
<dbReference type="InterPro" id="IPR036271">
    <property type="entry name" value="Tet_transcr_reg_TetR-rel_C_sf"/>
</dbReference>
<accession>A0ABW2JQK8</accession>
<evidence type="ECO:0000256" key="5">
    <source>
        <dbReference type="SAM" id="MobiDB-lite"/>
    </source>
</evidence>
<protein>
    <submittedName>
        <fullName evidence="7">TetR/AcrR family transcriptional regulator</fullName>
    </submittedName>
</protein>
<dbReference type="PANTHER" id="PTHR30055">
    <property type="entry name" value="HTH-TYPE TRANSCRIPTIONAL REGULATOR RUTR"/>
    <property type="match status" value="1"/>
</dbReference>
<evidence type="ECO:0000256" key="4">
    <source>
        <dbReference type="PROSITE-ProRule" id="PRU00335"/>
    </source>
</evidence>
<dbReference type="SUPFAM" id="SSF46689">
    <property type="entry name" value="Homeodomain-like"/>
    <property type="match status" value="1"/>
</dbReference>
<dbReference type="InterPro" id="IPR025996">
    <property type="entry name" value="MT1864/Rv1816-like_C"/>
</dbReference>
<evidence type="ECO:0000256" key="2">
    <source>
        <dbReference type="ARBA" id="ARBA00023125"/>
    </source>
</evidence>